<dbReference type="CDD" id="cd08422">
    <property type="entry name" value="PBP2_CrgA_like"/>
    <property type="match status" value="1"/>
</dbReference>
<evidence type="ECO:0000313" key="7">
    <source>
        <dbReference type="Proteomes" id="UP000603602"/>
    </source>
</evidence>
<dbReference type="Pfam" id="PF00126">
    <property type="entry name" value="HTH_1"/>
    <property type="match status" value="1"/>
</dbReference>
<dbReference type="Gene3D" id="1.10.10.10">
    <property type="entry name" value="Winged helix-like DNA-binding domain superfamily/Winged helix DNA-binding domain"/>
    <property type="match status" value="1"/>
</dbReference>
<organism evidence="6 7">
    <name type="scientific">Thauera sedimentorum</name>
    <dbReference type="NCBI Taxonomy" id="2767595"/>
    <lineage>
        <taxon>Bacteria</taxon>
        <taxon>Pseudomonadati</taxon>
        <taxon>Pseudomonadota</taxon>
        <taxon>Betaproteobacteria</taxon>
        <taxon>Rhodocyclales</taxon>
        <taxon>Zoogloeaceae</taxon>
        <taxon>Thauera</taxon>
    </lineage>
</organism>
<gene>
    <name evidence="6" type="ORF">IFO67_02810</name>
</gene>
<dbReference type="InterPro" id="IPR000847">
    <property type="entry name" value="LysR_HTH_N"/>
</dbReference>
<dbReference type="PRINTS" id="PR00039">
    <property type="entry name" value="HTHLYSR"/>
</dbReference>
<evidence type="ECO:0000256" key="2">
    <source>
        <dbReference type="ARBA" id="ARBA00023015"/>
    </source>
</evidence>
<dbReference type="SUPFAM" id="SSF46785">
    <property type="entry name" value="Winged helix' DNA-binding domain"/>
    <property type="match status" value="1"/>
</dbReference>
<name>A0ABR9B602_9RHOO</name>
<comment type="caution">
    <text evidence="6">The sequence shown here is derived from an EMBL/GenBank/DDBJ whole genome shotgun (WGS) entry which is preliminary data.</text>
</comment>
<evidence type="ECO:0000259" key="5">
    <source>
        <dbReference type="PROSITE" id="PS50931"/>
    </source>
</evidence>
<keyword evidence="2" id="KW-0805">Transcription regulation</keyword>
<evidence type="ECO:0000256" key="1">
    <source>
        <dbReference type="ARBA" id="ARBA00009437"/>
    </source>
</evidence>
<dbReference type="InterPro" id="IPR036388">
    <property type="entry name" value="WH-like_DNA-bd_sf"/>
</dbReference>
<keyword evidence="3" id="KW-0238">DNA-binding</keyword>
<sequence>MDALNDVAVFVQVVNSGSFTAAADKLDLSKSVVSKYVTRLEDRLGARLLNRTTRRLSLTEVGRAFFERSQRGLLEIEEAEAEVSRLQGTPRGELRISSPMSFGILHIAPKLSAFQLRYPELTVDMVLDDRKVDLVEEGFDLAIRIGDLPDSSLVARRLGPCRHVVCGTPDYFARRGVPQTPEDLARHAALVFRYHDSPDEWRFTAPDGGLVRVSLAHRLRMNNSLALREAVLQGAGVMLTPTFVVGADIRAGRLKAVLTDYAAMEISIYAVYPQRKHLSPKIRAFVEFMTEQIQDPPYWEP</sequence>
<accession>A0ABR9B602</accession>
<dbReference type="PANTHER" id="PTHR30537">
    <property type="entry name" value="HTH-TYPE TRANSCRIPTIONAL REGULATOR"/>
    <property type="match status" value="1"/>
</dbReference>
<dbReference type="Gene3D" id="3.40.190.290">
    <property type="match status" value="1"/>
</dbReference>
<proteinExistence type="inferred from homology"/>
<evidence type="ECO:0000256" key="3">
    <source>
        <dbReference type="ARBA" id="ARBA00023125"/>
    </source>
</evidence>
<feature type="domain" description="HTH lysR-type" evidence="5">
    <location>
        <begin position="1"/>
        <end position="59"/>
    </location>
</feature>
<comment type="similarity">
    <text evidence="1">Belongs to the LysR transcriptional regulatory family.</text>
</comment>
<keyword evidence="7" id="KW-1185">Reference proteome</keyword>
<dbReference type="PANTHER" id="PTHR30537:SF5">
    <property type="entry name" value="HTH-TYPE TRANSCRIPTIONAL ACTIVATOR TTDR-RELATED"/>
    <property type="match status" value="1"/>
</dbReference>
<dbReference type="EMBL" id="JACYTO010000001">
    <property type="protein sequence ID" value="MBD8501804.1"/>
    <property type="molecule type" value="Genomic_DNA"/>
</dbReference>
<protein>
    <submittedName>
        <fullName evidence="6">LysR family transcriptional regulator</fullName>
    </submittedName>
</protein>
<dbReference type="PROSITE" id="PS50931">
    <property type="entry name" value="HTH_LYSR"/>
    <property type="match status" value="1"/>
</dbReference>
<dbReference type="Proteomes" id="UP000603602">
    <property type="component" value="Unassembled WGS sequence"/>
</dbReference>
<evidence type="ECO:0000256" key="4">
    <source>
        <dbReference type="ARBA" id="ARBA00023163"/>
    </source>
</evidence>
<dbReference type="SUPFAM" id="SSF53850">
    <property type="entry name" value="Periplasmic binding protein-like II"/>
    <property type="match status" value="1"/>
</dbReference>
<dbReference type="Pfam" id="PF03466">
    <property type="entry name" value="LysR_substrate"/>
    <property type="match status" value="1"/>
</dbReference>
<dbReference type="InterPro" id="IPR058163">
    <property type="entry name" value="LysR-type_TF_proteobact-type"/>
</dbReference>
<reference evidence="7" key="1">
    <citation type="submission" date="2023-07" db="EMBL/GenBank/DDBJ databases">
        <title>Thauera sp. CAU 1555 isolated from sand of Yaerae Beach.</title>
        <authorList>
            <person name="Kim W."/>
        </authorList>
    </citation>
    <scope>NUCLEOTIDE SEQUENCE [LARGE SCALE GENOMIC DNA]</scope>
    <source>
        <strain evidence="7">CAU 1555</strain>
    </source>
</reference>
<dbReference type="InterPro" id="IPR036390">
    <property type="entry name" value="WH_DNA-bd_sf"/>
</dbReference>
<keyword evidence="4" id="KW-0804">Transcription</keyword>
<evidence type="ECO:0000313" key="6">
    <source>
        <dbReference type="EMBL" id="MBD8501804.1"/>
    </source>
</evidence>
<dbReference type="InterPro" id="IPR005119">
    <property type="entry name" value="LysR_subst-bd"/>
</dbReference>